<name>A0A0A1WA07_9SPHN</name>
<dbReference type="PANTHER" id="PTHR46564">
    <property type="entry name" value="TRANSPOSASE"/>
    <property type="match status" value="1"/>
</dbReference>
<gene>
    <name evidence="2" type="ORF">SP5_073_00040</name>
</gene>
<dbReference type="Pfam" id="PF13358">
    <property type="entry name" value="DDE_3"/>
    <property type="match status" value="1"/>
</dbReference>
<evidence type="ECO:0000313" key="3">
    <source>
        <dbReference type="Proteomes" id="UP000032305"/>
    </source>
</evidence>
<reference evidence="2 3" key="1">
    <citation type="submission" date="2014-11" db="EMBL/GenBank/DDBJ databases">
        <title>Whole genome shotgun sequence of Sphingomonas parapaucimobilis NBRC 15100.</title>
        <authorList>
            <person name="Katano-Makiyama Y."/>
            <person name="Hosoyama A."/>
            <person name="Hashimoto M."/>
            <person name="Hosoyama Y."/>
            <person name="Noguchi M."/>
            <person name="Numata M."/>
            <person name="Tsuchikane K."/>
            <person name="Hirakata S."/>
            <person name="Uohara A."/>
            <person name="Shimodaira J."/>
            <person name="Ohji S."/>
            <person name="Ichikawa N."/>
            <person name="Kimura A."/>
            <person name="Yamazoe A."/>
            <person name="Fujita N."/>
        </authorList>
    </citation>
    <scope>NUCLEOTIDE SEQUENCE [LARGE SCALE GENOMIC DNA]</scope>
    <source>
        <strain evidence="2 3">NBRC 15100</strain>
    </source>
</reference>
<accession>A0A0A1WA07</accession>
<dbReference type="OrthoDB" id="565387at2"/>
<dbReference type="InterPro" id="IPR038717">
    <property type="entry name" value="Tc1-like_DDE_dom"/>
</dbReference>
<comment type="caution">
    <text evidence="2">The sequence shown here is derived from an EMBL/GenBank/DDBJ whole genome shotgun (WGS) entry which is preliminary data.</text>
</comment>
<dbReference type="GO" id="GO:0003676">
    <property type="term" value="F:nucleic acid binding"/>
    <property type="evidence" value="ECO:0007669"/>
    <property type="project" value="InterPro"/>
</dbReference>
<dbReference type="Gene3D" id="3.30.420.10">
    <property type="entry name" value="Ribonuclease H-like superfamily/Ribonuclease H"/>
    <property type="match status" value="1"/>
</dbReference>
<dbReference type="EMBL" id="BBPI01000073">
    <property type="protein sequence ID" value="GAM02077.1"/>
    <property type="molecule type" value="Genomic_DNA"/>
</dbReference>
<dbReference type="PANTHER" id="PTHR46564:SF1">
    <property type="entry name" value="TRANSPOSASE"/>
    <property type="match status" value="1"/>
</dbReference>
<feature type="domain" description="Tc1-like transposase DDE" evidence="1">
    <location>
        <begin position="2"/>
        <end position="79"/>
    </location>
</feature>
<dbReference type="InterPro" id="IPR036397">
    <property type="entry name" value="RNaseH_sf"/>
</dbReference>
<evidence type="ECO:0000313" key="2">
    <source>
        <dbReference type="EMBL" id="GAM02077.1"/>
    </source>
</evidence>
<dbReference type="Proteomes" id="UP000032305">
    <property type="component" value="Unassembled WGS sequence"/>
</dbReference>
<sequence>MTGRIFQQWLTDHLIPELPPGSIVVCDNLAAHEVDGVRQCLEKAGMGLLYLPPYSPDFNPIEQAFAKIKTLLRRAAPRSFDATLDALKHILQRFHPVECANYLRHSGYVQS</sequence>
<dbReference type="RefSeq" id="WP_042489778.1">
    <property type="nucleotide sequence ID" value="NZ_BBPI01000073.1"/>
</dbReference>
<organism evidence="2 3">
    <name type="scientific">Sphingomonas parapaucimobilis NBRC 15100</name>
    <dbReference type="NCBI Taxonomy" id="1219049"/>
    <lineage>
        <taxon>Bacteria</taxon>
        <taxon>Pseudomonadati</taxon>
        <taxon>Pseudomonadota</taxon>
        <taxon>Alphaproteobacteria</taxon>
        <taxon>Sphingomonadales</taxon>
        <taxon>Sphingomonadaceae</taxon>
        <taxon>Sphingomonas</taxon>
    </lineage>
</organism>
<dbReference type="AlphaFoldDB" id="A0A0A1WA07"/>
<keyword evidence="3" id="KW-1185">Reference proteome</keyword>
<protein>
    <submittedName>
        <fullName evidence="2">Putative transposase</fullName>
    </submittedName>
</protein>
<evidence type="ECO:0000259" key="1">
    <source>
        <dbReference type="Pfam" id="PF13358"/>
    </source>
</evidence>
<dbReference type="eggNOG" id="COG3335">
    <property type="taxonomic scope" value="Bacteria"/>
</dbReference>
<proteinExistence type="predicted"/>